<dbReference type="InterPro" id="IPR020574">
    <property type="entry name" value="Ribosomal_uS9_CS"/>
</dbReference>
<dbReference type="Pfam" id="PF00380">
    <property type="entry name" value="Ribosomal_S9"/>
    <property type="match status" value="1"/>
</dbReference>
<evidence type="ECO:0000256" key="4">
    <source>
        <dbReference type="RuleBase" id="RU003815"/>
    </source>
</evidence>
<dbReference type="InterPro" id="IPR023035">
    <property type="entry name" value="Ribosomal_uS9_bac/plastid"/>
</dbReference>
<keyword evidence="2 4" id="KW-0689">Ribosomal protein</keyword>
<dbReference type="PANTHER" id="PTHR21569:SF1">
    <property type="entry name" value="SMALL RIBOSOMAL SUBUNIT PROTEIN US9M"/>
    <property type="match status" value="1"/>
</dbReference>
<dbReference type="Gene3D" id="3.30.230.10">
    <property type="match status" value="1"/>
</dbReference>
<dbReference type="NCBIfam" id="NF001099">
    <property type="entry name" value="PRK00132.1"/>
    <property type="match status" value="1"/>
</dbReference>
<evidence type="ECO:0000256" key="1">
    <source>
        <dbReference type="ARBA" id="ARBA00005251"/>
    </source>
</evidence>
<dbReference type="GO" id="GO:0003723">
    <property type="term" value="F:RNA binding"/>
    <property type="evidence" value="ECO:0007669"/>
    <property type="project" value="TreeGrafter"/>
</dbReference>
<evidence type="ECO:0000256" key="5">
    <source>
        <dbReference type="RuleBase" id="RU003816"/>
    </source>
</evidence>
<name>A0A0G0M134_9BACT</name>
<evidence type="ECO:0000256" key="2">
    <source>
        <dbReference type="ARBA" id="ARBA00022980"/>
    </source>
</evidence>
<comment type="similarity">
    <text evidence="1 4">Belongs to the universal ribosomal protein uS9 family.</text>
</comment>
<dbReference type="InterPro" id="IPR000754">
    <property type="entry name" value="Ribosomal_uS9"/>
</dbReference>
<evidence type="ECO:0000256" key="6">
    <source>
        <dbReference type="SAM" id="MobiDB-lite"/>
    </source>
</evidence>
<evidence type="ECO:0000313" key="8">
    <source>
        <dbReference type="Proteomes" id="UP000034325"/>
    </source>
</evidence>
<evidence type="ECO:0000256" key="3">
    <source>
        <dbReference type="ARBA" id="ARBA00023274"/>
    </source>
</evidence>
<protein>
    <recommendedName>
        <fullName evidence="5">30S ribosomal protein S9</fullName>
    </recommendedName>
</protein>
<evidence type="ECO:0000313" key="7">
    <source>
        <dbReference type="EMBL" id="KKQ97878.1"/>
    </source>
</evidence>
<gene>
    <name evidence="7" type="ORF">UT23_C0007G0016</name>
</gene>
<feature type="region of interest" description="Disordered" evidence="6">
    <location>
        <begin position="114"/>
        <end position="136"/>
    </location>
</feature>
<dbReference type="AlphaFoldDB" id="A0A0G0M134"/>
<feature type="compositionally biased region" description="Basic residues" evidence="6">
    <location>
        <begin position="116"/>
        <end position="136"/>
    </location>
</feature>
<dbReference type="GO" id="GO:0006412">
    <property type="term" value="P:translation"/>
    <property type="evidence" value="ECO:0007669"/>
    <property type="project" value="InterPro"/>
</dbReference>
<dbReference type="PROSITE" id="PS00360">
    <property type="entry name" value="RIBOSOMAL_S9"/>
    <property type="match status" value="1"/>
</dbReference>
<dbReference type="PANTHER" id="PTHR21569">
    <property type="entry name" value="RIBOSOMAL PROTEIN S9"/>
    <property type="match status" value="1"/>
</dbReference>
<dbReference type="InterPro" id="IPR020568">
    <property type="entry name" value="Ribosomal_Su5_D2-typ_SF"/>
</dbReference>
<reference evidence="7 8" key="1">
    <citation type="journal article" date="2015" name="Nature">
        <title>rRNA introns, odd ribosomes, and small enigmatic genomes across a large radiation of phyla.</title>
        <authorList>
            <person name="Brown C.T."/>
            <person name="Hug L.A."/>
            <person name="Thomas B.C."/>
            <person name="Sharon I."/>
            <person name="Castelle C.J."/>
            <person name="Singh A."/>
            <person name="Wilkins M.J."/>
            <person name="Williams K.H."/>
            <person name="Banfield J.F."/>
        </authorList>
    </citation>
    <scope>NUCLEOTIDE SEQUENCE [LARGE SCALE GENOMIC DNA]</scope>
</reference>
<dbReference type="InterPro" id="IPR014721">
    <property type="entry name" value="Ribsml_uS5_D2-typ_fold_subgr"/>
</dbReference>
<dbReference type="SUPFAM" id="SSF54211">
    <property type="entry name" value="Ribosomal protein S5 domain 2-like"/>
    <property type="match status" value="1"/>
</dbReference>
<organism evidence="7 8">
    <name type="scientific">Candidatus Woesebacteria bacterium GW2011_GWA1_39_12</name>
    <dbReference type="NCBI Taxonomy" id="1618549"/>
    <lineage>
        <taxon>Bacteria</taxon>
        <taxon>Candidatus Woeseibacteriota</taxon>
    </lineage>
</organism>
<dbReference type="EMBL" id="LBWA01000007">
    <property type="protein sequence ID" value="KKQ97878.1"/>
    <property type="molecule type" value="Genomic_DNA"/>
</dbReference>
<keyword evidence="3 4" id="KW-0687">Ribonucleoprotein</keyword>
<dbReference type="GO" id="GO:0005737">
    <property type="term" value="C:cytoplasm"/>
    <property type="evidence" value="ECO:0007669"/>
    <property type="project" value="UniProtKB-ARBA"/>
</dbReference>
<accession>A0A0G0M134</accession>
<dbReference type="Proteomes" id="UP000034325">
    <property type="component" value="Unassembled WGS sequence"/>
</dbReference>
<comment type="caution">
    <text evidence="7">The sequence shown here is derived from an EMBL/GenBank/DDBJ whole genome shotgun (WGS) entry which is preliminary data.</text>
</comment>
<sequence length="136" mass="15356">MTKNKKPNYTYAAGRRRTAIARARIFFGKGITTVNAKPIEEYFPGAVNKEIWSKPFKAVEGSDKYYASIKVEGGGLRGQVEAAAHAIAKAFTKENREQFRTPLKKLGLLTRDSRIRERRKVGMGGKARRKKQSPKR</sequence>
<proteinExistence type="inferred from homology"/>
<dbReference type="GO" id="GO:0015935">
    <property type="term" value="C:small ribosomal subunit"/>
    <property type="evidence" value="ECO:0007669"/>
    <property type="project" value="TreeGrafter"/>
</dbReference>
<dbReference type="GO" id="GO:0003735">
    <property type="term" value="F:structural constituent of ribosome"/>
    <property type="evidence" value="ECO:0007669"/>
    <property type="project" value="InterPro"/>
</dbReference>